<evidence type="ECO:0000256" key="8">
    <source>
        <dbReference type="SAM" id="MobiDB-lite"/>
    </source>
</evidence>
<evidence type="ECO:0000256" key="3">
    <source>
        <dbReference type="ARBA" id="ARBA00022448"/>
    </source>
</evidence>
<comment type="similarity">
    <text evidence="2">Belongs to the amino acid-polyamine-organocation (APC) superfamily. Spore germination protein (SGP) (TC 2.A.3.9) family.</text>
</comment>
<feature type="region of interest" description="Disordered" evidence="8">
    <location>
        <begin position="393"/>
        <end position="422"/>
    </location>
</feature>
<feature type="transmembrane region" description="Helical" evidence="9">
    <location>
        <begin position="45"/>
        <end position="64"/>
    </location>
</feature>
<proteinExistence type="inferred from homology"/>
<evidence type="ECO:0000256" key="4">
    <source>
        <dbReference type="ARBA" id="ARBA00022544"/>
    </source>
</evidence>
<keyword evidence="3" id="KW-0813">Transport</keyword>
<dbReference type="GO" id="GO:0016020">
    <property type="term" value="C:membrane"/>
    <property type="evidence" value="ECO:0007669"/>
    <property type="project" value="UniProtKB-SubCell"/>
</dbReference>
<feature type="transmembrane region" description="Helical" evidence="9">
    <location>
        <begin position="118"/>
        <end position="136"/>
    </location>
</feature>
<dbReference type="EMBL" id="WKRA01000009">
    <property type="protein sequence ID" value="MSD15817.1"/>
    <property type="molecule type" value="Genomic_DNA"/>
</dbReference>
<dbReference type="PANTHER" id="PTHR34975:SF2">
    <property type="entry name" value="SPORE GERMINATION PROTEIN A2"/>
    <property type="match status" value="1"/>
</dbReference>
<feature type="transmembrane region" description="Helical" evidence="9">
    <location>
        <begin position="220"/>
        <end position="240"/>
    </location>
</feature>
<feature type="transmembrane region" description="Helical" evidence="9">
    <location>
        <begin position="148"/>
        <end position="169"/>
    </location>
</feature>
<gene>
    <name evidence="10" type="ORF">GKE72_06955</name>
</gene>
<dbReference type="GO" id="GO:0009847">
    <property type="term" value="P:spore germination"/>
    <property type="evidence" value="ECO:0007669"/>
    <property type="project" value="InterPro"/>
</dbReference>
<evidence type="ECO:0000256" key="6">
    <source>
        <dbReference type="ARBA" id="ARBA00022989"/>
    </source>
</evidence>
<evidence type="ECO:0000256" key="1">
    <source>
        <dbReference type="ARBA" id="ARBA00004141"/>
    </source>
</evidence>
<evidence type="ECO:0000256" key="9">
    <source>
        <dbReference type="SAM" id="Phobius"/>
    </source>
</evidence>
<keyword evidence="6 9" id="KW-1133">Transmembrane helix</keyword>
<keyword evidence="5 9" id="KW-0812">Transmembrane</keyword>
<name>A0A844DWI2_EUBRA</name>
<feature type="compositionally biased region" description="Basic and acidic residues" evidence="8">
    <location>
        <begin position="393"/>
        <end position="414"/>
    </location>
</feature>
<evidence type="ECO:0000313" key="11">
    <source>
        <dbReference type="Proteomes" id="UP000431304"/>
    </source>
</evidence>
<sequence length="422" mass="47280">MQEPYFMNNQKISARQVKRTLTLELLGISTLLLPSLVATDSGVDGFFALTAGGGGAWLLLKFWQKHFRQQNFSQRLEQMSGCVRVCIQVIYGMGFLGLAGFVFYVMAALMEQQLLGNGWEPMILLTLAAAAFFGLVRGLESRVRVYEVLYWFLLIPLLVILVIACAGIEPNAWTPVAASTLPNFIKSSYVSFLFFSGASLYVLFLKSCQKKEQAYAGTRHALLVVLGLNLVIYLILLGVFRTELLAHRRWPVIDLMAVVKLPGNFLERQDALMVGIWFFCLFAFLDSMLYYAVDFFAGILCFRSNRSIQAKEKKAESGIGPRTEQVEMTAENKTNTKKIVLTAVLVCAAACIGSFLLHREAAAQRIFHGYLYGVLPLLLILPVFCGGRKQNRSESEAEAESKNRSESEAIAEMKHSRRQRNF</sequence>
<feature type="transmembrane region" description="Helical" evidence="9">
    <location>
        <begin position="339"/>
        <end position="357"/>
    </location>
</feature>
<feature type="transmembrane region" description="Helical" evidence="9">
    <location>
        <begin position="189"/>
        <end position="208"/>
    </location>
</feature>
<feature type="transmembrane region" description="Helical" evidence="9">
    <location>
        <begin position="85"/>
        <end position="106"/>
    </location>
</feature>
<evidence type="ECO:0000256" key="2">
    <source>
        <dbReference type="ARBA" id="ARBA00007998"/>
    </source>
</evidence>
<protein>
    <submittedName>
        <fullName evidence="10">GerAB/ArcD/ProY family transporter</fullName>
    </submittedName>
</protein>
<dbReference type="InterPro" id="IPR004761">
    <property type="entry name" value="Spore_GerAB"/>
</dbReference>
<evidence type="ECO:0000256" key="7">
    <source>
        <dbReference type="ARBA" id="ARBA00023136"/>
    </source>
</evidence>
<organism evidence="10 11">
    <name type="scientific">Eubacterium ramulus</name>
    <dbReference type="NCBI Taxonomy" id="39490"/>
    <lineage>
        <taxon>Bacteria</taxon>
        <taxon>Bacillati</taxon>
        <taxon>Bacillota</taxon>
        <taxon>Clostridia</taxon>
        <taxon>Eubacteriales</taxon>
        <taxon>Eubacteriaceae</taxon>
        <taxon>Eubacterium</taxon>
    </lineage>
</organism>
<dbReference type="PANTHER" id="PTHR34975">
    <property type="entry name" value="SPORE GERMINATION PROTEIN A2"/>
    <property type="match status" value="1"/>
</dbReference>
<evidence type="ECO:0000256" key="5">
    <source>
        <dbReference type="ARBA" id="ARBA00022692"/>
    </source>
</evidence>
<keyword evidence="7 9" id="KW-0472">Membrane</keyword>
<dbReference type="Pfam" id="PF03845">
    <property type="entry name" value="Spore_permease"/>
    <property type="match status" value="1"/>
</dbReference>
<feature type="transmembrane region" description="Helical" evidence="9">
    <location>
        <begin position="276"/>
        <end position="302"/>
    </location>
</feature>
<feature type="transmembrane region" description="Helical" evidence="9">
    <location>
        <begin position="21"/>
        <end position="39"/>
    </location>
</feature>
<reference evidence="10 11" key="1">
    <citation type="journal article" date="2019" name="Nat. Med.">
        <title>A library of human gut bacterial isolates paired with longitudinal multiomics data enables mechanistic microbiome research.</title>
        <authorList>
            <person name="Poyet M."/>
            <person name="Groussin M."/>
            <person name="Gibbons S.M."/>
            <person name="Avila-Pacheco J."/>
            <person name="Jiang X."/>
            <person name="Kearney S.M."/>
            <person name="Perrotta A.R."/>
            <person name="Berdy B."/>
            <person name="Zhao S."/>
            <person name="Lieberman T.D."/>
            <person name="Swanson P.K."/>
            <person name="Smith M."/>
            <person name="Roesemann S."/>
            <person name="Alexander J.E."/>
            <person name="Rich S.A."/>
            <person name="Livny J."/>
            <person name="Vlamakis H."/>
            <person name="Clish C."/>
            <person name="Bullock K."/>
            <person name="Deik A."/>
            <person name="Scott J."/>
            <person name="Pierce K.A."/>
            <person name="Xavier R.J."/>
            <person name="Alm E.J."/>
        </authorList>
    </citation>
    <scope>NUCLEOTIDE SEQUENCE [LARGE SCALE GENOMIC DNA]</scope>
    <source>
        <strain evidence="10 11">BIOML-A3</strain>
    </source>
</reference>
<comment type="caution">
    <text evidence="10">The sequence shown here is derived from an EMBL/GenBank/DDBJ whole genome shotgun (WGS) entry which is preliminary data.</text>
</comment>
<accession>A0A844DWI2</accession>
<comment type="subcellular location">
    <subcellularLocation>
        <location evidence="1">Membrane</location>
        <topology evidence="1">Multi-pass membrane protein</topology>
    </subcellularLocation>
</comment>
<evidence type="ECO:0000313" key="10">
    <source>
        <dbReference type="EMBL" id="MSD15817.1"/>
    </source>
</evidence>
<dbReference type="Proteomes" id="UP000431304">
    <property type="component" value="Unassembled WGS sequence"/>
</dbReference>
<keyword evidence="4" id="KW-0309">Germination</keyword>
<dbReference type="AlphaFoldDB" id="A0A844DWI2"/>
<feature type="transmembrane region" description="Helical" evidence="9">
    <location>
        <begin position="369"/>
        <end position="387"/>
    </location>
</feature>